<comment type="caution">
    <text evidence="1">The sequence shown here is derived from an EMBL/GenBank/DDBJ whole genome shotgun (WGS) entry which is preliminary data.</text>
</comment>
<evidence type="ECO:0000313" key="1">
    <source>
        <dbReference type="EMBL" id="GMS94703.1"/>
    </source>
</evidence>
<organism evidence="1 2">
    <name type="scientific">Pristionchus entomophagus</name>
    <dbReference type="NCBI Taxonomy" id="358040"/>
    <lineage>
        <taxon>Eukaryota</taxon>
        <taxon>Metazoa</taxon>
        <taxon>Ecdysozoa</taxon>
        <taxon>Nematoda</taxon>
        <taxon>Chromadorea</taxon>
        <taxon>Rhabditida</taxon>
        <taxon>Rhabditina</taxon>
        <taxon>Diplogasteromorpha</taxon>
        <taxon>Diplogasteroidea</taxon>
        <taxon>Neodiplogasteridae</taxon>
        <taxon>Pristionchus</taxon>
    </lineage>
</organism>
<evidence type="ECO:0000313" key="2">
    <source>
        <dbReference type="Proteomes" id="UP001432027"/>
    </source>
</evidence>
<accession>A0AAV5TKB7</accession>
<dbReference type="Proteomes" id="UP001432027">
    <property type="component" value="Unassembled WGS sequence"/>
</dbReference>
<protein>
    <submittedName>
        <fullName evidence="1">Uncharacterized protein</fullName>
    </submittedName>
</protein>
<gene>
    <name evidence="1" type="ORF">PENTCL1PPCAC_16878</name>
</gene>
<dbReference type="AlphaFoldDB" id="A0AAV5TKB7"/>
<name>A0AAV5TKB7_9BILA</name>
<sequence length="97" mass="10617">MTSDHDKMHPTEREGLMMGSERRQLSWFEKIVAALLCKGDLSEEKSAADPCSTGALFRTLHGFSFSSVKNSSLNRSKAISTLSSFSSSSEILLACLQ</sequence>
<keyword evidence="2" id="KW-1185">Reference proteome</keyword>
<dbReference type="EMBL" id="BTSX01000004">
    <property type="protein sequence ID" value="GMS94703.1"/>
    <property type="molecule type" value="Genomic_DNA"/>
</dbReference>
<proteinExistence type="predicted"/>
<reference evidence="1" key="1">
    <citation type="submission" date="2023-10" db="EMBL/GenBank/DDBJ databases">
        <title>Genome assembly of Pristionchus species.</title>
        <authorList>
            <person name="Yoshida K."/>
            <person name="Sommer R.J."/>
        </authorList>
    </citation>
    <scope>NUCLEOTIDE SEQUENCE</scope>
    <source>
        <strain evidence="1">RS0144</strain>
    </source>
</reference>